<proteinExistence type="predicted"/>
<feature type="coiled-coil region" evidence="2">
    <location>
        <begin position="196"/>
        <end position="223"/>
    </location>
</feature>
<dbReference type="FunFam" id="2.30.42.10:FF:000085">
    <property type="entry name" value="Phosphatidylinositol-3,4,5-trisphosphate dependent Rac exchange factor 2"/>
    <property type="match status" value="1"/>
</dbReference>
<feature type="domain" description="DH" evidence="5">
    <location>
        <begin position="24"/>
        <end position="213"/>
    </location>
</feature>
<dbReference type="PANTHER" id="PTHR22829">
    <property type="entry name" value="DEP DOMAIN PROTEIN"/>
    <property type="match status" value="1"/>
</dbReference>
<evidence type="ECO:0000259" key="4">
    <source>
        <dbReference type="PROSITE" id="PS50003"/>
    </source>
</evidence>
<dbReference type="Pfam" id="PF00621">
    <property type="entry name" value="RhoGEF"/>
    <property type="match status" value="1"/>
</dbReference>
<feature type="compositionally biased region" description="Basic and acidic residues" evidence="3">
    <location>
        <begin position="768"/>
        <end position="780"/>
    </location>
</feature>
<evidence type="ECO:0000256" key="3">
    <source>
        <dbReference type="SAM" id="MobiDB-lite"/>
    </source>
</evidence>
<dbReference type="Pfam" id="PF00610">
    <property type="entry name" value="DEP"/>
    <property type="match status" value="2"/>
</dbReference>
<feature type="domain" description="PH" evidence="4">
    <location>
        <begin position="244"/>
        <end position="364"/>
    </location>
</feature>
<gene>
    <name evidence="9" type="primary">prex1</name>
</gene>
<feature type="region of interest" description="Disordered" evidence="3">
    <location>
        <begin position="1086"/>
        <end position="1117"/>
    </location>
</feature>
<dbReference type="CDD" id="cd01224">
    <property type="entry name" value="PH_Collybistin_ASEF"/>
    <property type="match status" value="1"/>
</dbReference>
<dbReference type="GO" id="GO:0035556">
    <property type="term" value="P:intracellular signal transduction"/>
    <property type="evidence" value="ECO:0007669"/>
    <property type="project" value="InterPro"/>
</dbReference>
<name>A0A6P7MZQ9_BETSP</name>
<dbReference type="SUPFAM" id="SSF48065">
    <property type="entry name" value="DBL homology domain (DH-domain)"/>
    <property type="match status" value="1"/>
</dbReference>
<dbReference type="InterPro" id="IPR001331">
    <property type="entry name" value="GDS_CDC24_CS"/>
</dbReference>
<feature type="domain" description="PDZ" evidence="6">
    <location>
        <begin position="679"/>
        <end position="739"/>
    </location>
</feature>
<dbReference type="SUPFAM" id="SSF50156">
    <property type="entry name" value="PDZ domain-like"/>
    <property type="match status" value="2"/>
</dbReference>
<dbReference type="Gene3D" id="1.10.10.10">
    <property type="entry name" value="Winged helix-like DNA-binding domain superfamily/Winged helix DNA-binding domain"/>
    <property type="match status" value="2"/>
</dbReference>
<dbReference type="FunFam" id="1.10.10.10:FF:000094">
    <property type="entry name" value="Phosphatidylinositol-3,4,5-trisphosphate dependent Rac exchange factor 1"/>
    <property type="match status" value="1"/>
</dbReference>
<dbReference type="FunFam" id="1.20.900.10:FF:000018">
    <property type="entry name" value="Phosphatidylinositol-3,4, 5-trisphosphate-dependent Rac exchange factor 2, putative"/>
    <property type="match status" value="1"/>
</dbReference>
<dbReference type="InterPro" id="IPR011993">
    <property type="entry name" value="PH-like_dom_sf"/>
</dbReference>
<dbReference type="InterPro" id="IPR036034">
    <property type="entry name" value="PDZ_sf"/>
</dbReference>
<dbReference type="Pfam" id="PF22697">
    <property type="entry name" value="SOS1_NGEF_PH"/>
    <property type="match status" value="1"/>
</dbReference>
<sequence>MEEDEGHPENGIHAAKDSDRQQRLRLCVLNEILNTERDYVRTLLFLQSAFLQRIRQTADDQQCLSPEHVKILFSNIEDILELHKEVLSVVESSLQPEPHPQHALGHVFLQFKESFSVYGEYCSNHEKALRLLMELNKIPNIRTFLLHCMLLGGKKSTDVPLEGYLLSPIQRICKYPLLLKELLKRTPKKHADYPAVEEALQAMKAVCSNINETKRQMEKLELLEQLQSHIEGWEGTNLTDICTELLLHGNLLKISAGNIQERVFFLFDNLLVYCKRKSRVSGKKSTKRTKSINGPQYVFRGRINTEVMEVENVEDGTADYHSNNYTVTNGWKIHNTAKNKWFVCMAKNAEDKQKWLDAILKEREQRESLKLGMERDAYVMIAEKGEKLYHMMMTRSRHLIKDRRRKLSIVPKCFMGNEFVSWLIESGEISNPDEGVNLGQALLENGIIHHVSDKHQFKNEQVLYRFRYDDGTYKARSEMEDIMSKGVRLYCRLHSLHTPVIKDRDHHLKTFKSVVTAAKLVEWLLSQGDCSTREDAVTLGVGLCNNGFMHHVLEKSEFKDDSQLFRFYADEETGTKSKQLQRNDFKLIENIVAKSLVIHPEEEDYGFEIEEKNKAIVVKSVTRGSHAEMAGLQAGRKVYTINEDLLFLRPLAEVETMISQAFCMRRSLRLLVATKAKEIVKVPDNPDGLSFRLRGSAPPHVHAVRKGAEAAAAGLQPGQAVLKVNGSNVNRSDYQEVLEHFTAQHAHLEPPQMCQWVYRTFEDVEELQTGRDAREKEESPFRPYPVENGSDHEEENGINGTDHRLGRLSLSDDLPVVNLTVDNVHLEHGVVYEYVSTAGIKSHVLEKIVEPKGCFSLTAKILEAFSSDDGLFVRNCSQLISQNERVVTMPQYEFRQICDTKLESIRRRINSYQQFALELRNSVSPSFRQAGARPHPLGCMDFVPTNCHVNLMQVSYPKIITSAGRTFSIRFGRKNSLFGLDPDQAQLNPMSHTQHCVTSMGAPSWSCSGLEGDEADGDGEAAVDGGEGVTGGGHGEGGLSFLLKQEDTETQDAYIRLYSRLDVAVREMKQYVAQIDVLLSSITEPTQLQGEGGEPPVYEPSQPSPPAPCEDGCDQDKAEQGGIKKVCFKVNEEDQEDSGHDTMSYRDSYSECNSNRDSVLSYTSVRSNSSYLGSDEMGSGDELPCDMRIPSDKQDKLHGCLEHLFNQVDSINSLLKGPVMTKACEETKHFYSDHSQPEFRQTEDWTVRCRCVIHKNIQEDPWNLPNSIKTLVESLQRFVDDGKNQLLLALLKCTDTSLQLRRDVIFCQAATGAVCTLAEQLLTALRSRFNNAGEYQEDSKETSRKWLEQASAIGVLMYFQSTLAPHVKEERTMLEDTKAALLDLDKVTVFFRQLEDECVVANTPVCYQVEGSRQALKFTLYLDSCLFSELPSRLQNGGSLKLHTVLFTRALERPEGLSQQDSITMEEFQQGINAVSLEKVKAYYRRLRAFYLEKSNLPADSNSTAMKIDQHRYWALKLETFNQAFPNCCDPSTRWMTSAG</sequence>
<dbReference type="SMART" id="SM00233">
    <property type="entry name" value="PH"/>
    <property type="match status" value="1"/>
</dbReference>
<evidence type="ECO:0000259" key="6">
    <source>
        <dbReference type="PROSITE" id="PS50106"/>
    </source>
</evidence>
<evidence type="ECO:0000259" key="7">
    <source>
        <dbReference type="PROSITE" id="PS50186"/>
    </source>
</evidence>
<dbReference type="InterPro" id="IPR001849">
    <property type="entry name" value="PH_domain"/>
</dbReference>
<dbReference type="PROSITE" id="PS50106">
    <property type="entry name" value="PDZ"/>
    <property type="match status" value="2"/>
</dbReference>
<dbReference type="SMART" id="SM00049">
    <property type="entry name" value="DEP"/>
    <property type="match status" value="2"/>
</dbReference>
<dbReference type="SUPFAM" id="SSF50729">
    <property type="entry name" value="PH domain-like"/>
    <property type="match status" value="1"/>
</dbReference>
<protein>
    <submittedName>
        <fullName evidence="9">Phosphatidylinositol 3,4,5-trisphosphate-dependent Rac exchanger 1 protein isoform X3</fullName>
    </submittedName>
</protein>
<dbReference type="Gene3D" id="2.30.42.10">
    <property type="match status" value="2"/>
</dbReference>
<dbReference type="PROSITE" id="PS50003">
    <property type="entry name" value="PH_DOMAIN"/>
    <property type="match status" value="1"/>
</dbReference>
<dbReference type="GO" id="GO:0023051">
    <property type="term" value="P:regulation of signaling"/>
    <property type="evidence" value="ECO:0007669"/>
    <property type="project" value="TreeGrafter"/>
</dbReference>
<dbReference type="InterPro" id="IPR001478">
    <property type="entry name" value="PDZ"/>
</dbReference>
<dbReference type="CDD" id="cd00160">
    <property type="entry name" value="RhoGEF"/>
    <property type="match status" value="1"/>
</dbReference>
<dbReference type="Gene3D" id="1.20.900.10">
    <property type="entry name" value="Dbl homology (DH) domain"/>
    <property type="match status" value="1"/>
</dbReference>
<dbReference type="PROSITE" id="PS50186">
    <property type="entry name" value="DEP"/>
    <property type="match status" value="2"/>
</dbReference>
<evidence type="ECO:0000256" key="1">
    <source>
        <dbReference type="ARBA" id="ARBA00022658"/>
    </source>
</evidence>
<dbReference type="InterPro" id="IPR055251">
    <property type="entry name" value="SOS1_NGEF_PH"/>
</dbReference>
<dbReference type="SUPFAM" id="SSF46785">
    <property type="entry name" value="Winged helix' DNA-binding domain"/>
    <property type="match status" value="2"/>
</dbReference>
<reference evidence="9" key="1">
    <citation type="submission" date="2025-08" db="UniProtKB">
        <authorList>
            <consortium name="RefSeq"/>
        </authorList>
    </citation>
    <scope>IDENTIFICATION</scope>
</reference>
<feature type="domain" description="PDZ" evidence="6">
    <location>
        <begin position="595"/>
        <end position="642"/>
    </location>
</feature>
<dbReference type="PROSITE" id="PS00741">
    <property type="entry name" value="DH_1"/>
    <property type="match status" value="1"/>
</dbReference>
<dbReference type="FunFam" id="2.30.29.30:FF:000055">
    <property type="entry name" value="Phosphatidylinositol 3,4,5-trisphosphate-dependent Rac exchanger 1 protein-like"/>
    <property type="match status" value="1"/>
</dbReference>
<dbReference type="SMART" id="SM00325">
    <property type="entry name" value="RhoGEF"/>
    <property type="match status" value="1"/>
</dbReference>
<dbReference type="Proteomes" id="UP000515150">
    <property type="component" value="Chromosome 7"/>
</dbReference>
<dbReference type="FunFam" id="2.30.42.10:FF:000099">
    <property type="entry name" value="Phosphatidylinositol-3,4,5-trisphosphate dependent Rac exchange factor 1"/>
    <property type="match status" value="1"/>
</dbReference>
<dbReference type="InterPro" id="IPR035899">
    <property type="entry name" value="DBL_dom_sf"/>
</dbReference>
<evidence type="ECO:0000313" key="8">
    <source>
        <dbReference type="Proteomes" id="UP000515150"/>
    </source>
</evidence>
<feature type="domain" description="DEP" evidence="7">
    <location>
        <begin position="394"/>
        <end position="468"/>
    </location>
</feature>
<dbReference type="GO" id="GO:0005886">
    <property type="term" value="C:plasma membrane"/>
    <property type="evidence" value="ECO:0007669"/>
    <property type="project" value="TreeGrafter"/>
</dbReference>
<dbReference type="GO" id="GO:0007186">
    <property type="term" value="P:G protein-coupled receptor signaling pathway"/>
    <property type="evidence" value="ECO:0007669"/>
    <property type="project" value="TreeGrafter"/>
</dbReference>
<dbReference type="CDD" id="cd04440">
    <property type="entry name" value="DEP_2_P-Rex"/>
    <property type="match status" value="1"/>
</dbReference>
<feature type="region of interest" description="Disordered" evidence="3">
    <location>
        <begin position="768"/>
        <end position="802"/>
    </location>
</feature>
<evidence type="ECO:0000256" key="2">
    <source>
        <dbReference type="SAM" id="Coils"/>
    </source>
</evidence>
<dbReference type="InterPro" id="IPR036388">
    <property type="entry name" value="WH-like_DNA-bd_sf"/>
</dbReference>
<feature type="domain" description="DEP" evidence="7">
    <location>
        <begin position="501"/>
        <end position="569"/>
    </location>
</feature>
<dbReference type="GO" id="GO:0005085">
    <property type="term" value="F:guanyl-nucleotide exchange factor activity"/>
    <property type="evidence" value="ECO:0007669"/>
    <property type="project" value="UniProtKB-KW"/>
</dbReference>
<dbReference type="InterPro" id="IPR000219">
    <property type="entry name" value="DH_dom"/>
</dbReference>
<dbReference type="Gene3D" id="2.30.29.30">
    <property type="entry name" value="Pleckstrin-homology domain (PH domain)/Phosphotyrosine-binding domain (PTB)"/>
    <property type="match status" value="1"/>
</dbReference>
<keyword evidence="2" id="KW-0175">Coiled coil</keyword>
<dbReference type="PROSITE" id="PS50010">
    <property type="entry name" value="DH_2"/>
    <property type="match status" value="1"/>
</dbReference>
<dbReference type="GO" id="GO:0005096">
    <property type="term" value="F:GTPase activator activity"/>
    <property type="evidence" value="ECO:0007669"/>
    <property type="project" value="TreeGrafter"/>
</dbReference>
<keyword evidence="8" id="KW-1185">Reference proteome</keyword>
<dbReference type="InterPro" id="IPR051832">
    <property type="entry name" value="mTOR-Rac_regulators"/>
</dbReference>
<dbReference type="PANTHER" id="PTHR22829:SF6">
    <property type="entry name" value="PHOSPHATIDYLINOSITOL 3,4,5-TRISPHOSPHATE-DEPENDENT RAC EXCHANGER 1 PROTEIN"/>
    <property type="match status" value="1"/>
</dbReference>
<evidence type="ECO:0000313" key="9">
    <source>
        <dbReference type="RefSeq" id="XP_029011743.1"/>
    </source>
</evidence>
<dbReference type="CTD" id="57580"/>
<dbReference type="RefSeq" id="XP_029011743.1">
    <property type="nucleotide sequence ID" value="XM_029155910.3"/>
</dbReference>
<accession>A0A6P7MZQ9</accession>
<dbReference type="InterPro" id="IPR036390">
    <property type="entry name" value="WH_DNA-bd_sf"/>
</dbReference>
<dbReference type="InterPro" id="IPR000591">
    <property type="entry name" value="DEP_dom"/>
</dbReference>
<keyword evidence="1" id="KW-0344">Guanine-nucleotide releasing factor</keyword>
<dbReference type="GeneID" id="114858541"/>
<dbReference type="SMART" id="SM00228">
    <property type="entry name" value="PDZ"/>
    <property type="match status" value="2"/>
</dbReference>
<organism evidence="8 9">
    <name type="scientific">Betta splendens</name>
    <name type="common">Siamese fighting fish</name>
    <dbReference type="NCBI Taxonomy" id="158456"/>
    <lineage>
        <taxon>Eukaryota</taxon>
        <taxon>Metazoa</taxon>
        <taxon>Chordata</taxon>
        <taxon>Craniata</taxon>
        <taxon>Vertebrata</taxon>
        <taxon>Euteleostomi</taxon>
        <taxon>Actinopterygii</taxon>
        <taxon>Neopterygii</taxon>
        <taxon>Teleostei</taxon>
        <taxon>Neoteleostei</taxon>
        <taxon>Acanthomorphata</taxon>
        <taxon>Anabantaria</taxon>
        <taxon>Anabantiformes</taxon>
        <taxon>Anabantoidei</taxon>
        <taxon>Osphronemidae</taxon>
        <taxon>Betta</taxon>
    </lineage>
</organism>
<evidence type="ECO:0000259" key="5">
    <source>
        <dbReference type="PROSITE" id="PS50010"/>
    </source>
</evidence>